<dbReference type="InterPro" id="IPR001647">
    <property type="entry name" value="HTH_TetR"/>
</dbReference>
<evidence type="ECO:0000256" key="6">
    <source>
        <dbReference type="PROSITE-ProRule" id="PRU00335"/>
    </source>
</evidence>
<dbReference type="InterPro" id="IPR004111">
    <property type="entry name" value="Repressor_TetR_C"/>
</dbReference>
<dbReference type="GO" id="GO:0000976">
    <property type="term" value="F:transcription cis-regulatory region binding"/>
    <property type="evidence" value="ECO:0007669"/>
    <property type="project" value="TreeGrafter"/>
</dbReference>
<dbReference type="Pfam" id="PF00440">
    <property type="entry name" value="TetR_N"/>
    <property type="match status" value="1"/>
</dbReference>
<dbReference type="Gene3D" id="1.10.357.10">
    <property type="entry name" value="Tetracycline Repressor, domain 2"/>
    <property type="match status" value="1"/>
</dbReference>
<evidence type="ECO:0000259" key="7">
    <source>
        <dbReference type="PROSITE" id="PS50977"/>
    </source>
</evidence>
<dbReference type="InterPro" id="IPR003012">
    <property type="entry name" value="Tet_transcr_reg_TetR"/>
</dbReference>
<dbReference type="InterPro" id="IPR050109">
    <property type="entry name" value="HTH-type_TetR-like_transc_reg"/>
</dbReference>
<dbReference type="PATRIC" id="fig|1003200.3.peg.5493"/>
<dbReference type="InterPro" id="IPR036271">
    <property type="entry name" value="Tet_transcr_reg_TetR-rel_C_sf"/>
</dbReference>
<dbReference type="Pfam" id="PF02909">
    <property type="entry name" value="TetR_C_1"/>
    <property type="match status" value="1"/>
</dbReference>
<dbReference type="PROSITE" id="PS01081">
    <property type="entry name" value="HTH_TETR_1"/>
    <property type="match status" value="1"/>
</dbReference>
<organism evidence="8 9">
    <name type="scientific">Achromobacter insuavis AXX-A</name>
    <dbReference type="NCBI Taxonomy" id="1003200"/>
    <lineage>
        <taxon>Bacteria</taxon>
        <taxon>Pseudomonadati</taxon>
        <taxon>Pseudomonadota</taxon>
        <taxon>Betaproteobacteria</taxon>
        <taxon>Burkholderiales</taxon>
        <taxon>Alcaligenaceae</taxon>
        <taxon>Achromobacter</taxon>
    </lineage>
</organism>
<evidence type="ECO:0000256" key="2">
    <source>
        <dbReference type="ARBA" id="ARBA00022491"/>
    </source>
</evidence>
<dbReference type="Proteomes" id="UP000004853">
    <property type="component" value="Unassembled WGS sequence"/>
</dbReference>
<proteinExistence type="predicted"/>
<evidence type="ECO:0000313" key="9">
    <source>
        <dbReference type="Proteomes" id="UP000004853"/>
    </source>
</evidence>
<comment type="function">
    <text evidence="1">TetR is the repressor of the tetracycline resistance element; its N-terminal region forms a helix-turn-helix structure and binds DNA. Binding of tetracycline to TetR reduces the repressor affinity for the tetracycline resistance gene (tetA) promoter operator sites.</text>
</comment>
<dbReference type="HOGENOM" id="CLU_069543_2_1_4"/>
<comment type="caution">
    <text evidence="8">The sequence shown here is derived from an EMBL/GenBank/DDBJ whole genome shotgun (WGS) entry which is preliminary data.</text>
</comment>
<name>F7T9A6_9BURK</name>
<dbReference type="PANTHER" id="PTHR30055:SF151">
    <property type="entry name" value="TRANSCRIPTIONAL REGULATORY PROTEIN"/>
    <property type="match status" value="1"/>
</dbReference>
<keyword evidence="4 6" id="KW-0238">DNA-binding</keyword>
<dbReference type="RefSeq" id="WP_006395535.1">
    <property type="nucleotide sequence ID" value="NZ_GL982453.1"/>
</dbReference>
<dbReference type="EMBL" id="AFRQ01000133">
    <property type="protein sequence ID" value="EGP43066.1"/>
    <property type="molecule type" value="Genomic_DNA"/>
</dbReference>
<dbReference type="Gene3D" id="1.10.10.60">
    <property type="entry name" value="Homeodomain-like"/>
    <property type="match status" value="1"/>
</dbReference>
<dbReference type="InterPro" id="IPR023772">
    <property type="entry name" value="DNA-bd_HTH_TetR-type_CS"/>
</dbReference>
<protein>
    <submittedName>
        <fullName evidence="8">Tetracycline repressor domain-containing protein</fullName>
    </submittedName>
</protein>
<dbReference type="AlphaFoldDB" id="F7T9A6"/>
<dbReference type="PRINTS" id="PR00400">
    <property type="entry name" value="TETREPRESSOR"/>
</dbReference>
<dbReference type="PANTHER" id="PTHR30055">
    <property type="entry name" value="HTH-TYPE TRANSCRIPTIONAL REGULATOR RUTR"/>
    <property type="match status" value="1"/>
</dbReference>
<dbReference type="SUPFAM" id="SSF46689">
    <property type="entry name" value="Homeodomain-like"/>
    <property type="match status" value="1"/>
</dbReference>
<keyword evidence="2" id="KW-0678">Repressor</keyword>
<keyword evidence="5" id="KW-0804">Transcription</keyword>
<dbReference type="InterPro" id="IPR009057">
    <property type="entry name" value="Homeodomain-like_sf"/>
</dbReference>
<dbReference type="PROSITE" id="PS50977">
    <property type="entry name" value="HTH_TETR_2"/>
    <property type="match status" value="1"/>
</dbReference>
<gene>
    <name evidence="8" type="ORF">AXXA_27760</name>
</gene>
<dbReference type="GO" id="GO:0045892">
    <property type="term" value="P:negative regulation of DNA-templated transcription"/>
    <property type="evidence" value="ECO:0007669"/>
    <property type="project" value="InterPro"/>
</dbReference>
<keyword evidence="3" id="KW-0805">Transcription regulation</keyword>
<evidence type="ECO:0000256" key="1">
    <source>
        <dbReference type="ARBA" id="ARBA00002856"/>
    </source>
</evidence>
<evidence type="ECO:0000313" key="8">
    <source>
        <dbReference type="EMBL" id="EGP43066.1"/>
    </source>
</evidence>
<dbReference type="eggNOG" id="COG1309">
    <property type="taxonomic scope" value="Bacteria"/>
</dbReference>
<dbReference type="GO" id="GO:0046677">
    <property type="term" value="P:response to antibiotic"/>
    <property type="evidence" value="ECO:0007669"/>
    <property type="project" value="InterPro"/>
</dbReference>
<evidence type="ECO:0000256" key="4">
    <source>
        <dbReference type="ARBA" id="ARBA00023125"/>
    </source>
</evidence>
<dbReference type="OrthoDB" id="5293507at2"/>
<dbReference type="GO" id="GO:0003700">
    <property type="term" value="F:DNA-binding transcription factor activity"/>
    <property type="evidence" value="ECO:0007669"/>
    <property type="project" value="TreeGrafter"/>
</dbReference>
<sequence length="216" mass="22351">MAKIRREQVVEVALDLLDEVGLDGLSTRRLAQQLGVESATLYWHFRDKSVLLGEMASAVLARHHTLAVPADAVQWPAWFADNMRSLRRALLVYRDGARLHAGTVPGPGDRAGIERKVAYLVGAGFTREQAGMALFAAGQYTLGCVLEEQARSVVTAGEGEVTDAGAPAGALDAEAAFEFGLGVIVDGLRGRLGAAGEGAAGEGVAGEGVAGQGAAG</sequence>
<reference evidence="8 9" key="1">
    <citation type="submission" date="2011-06" db="EMBL/GenBank/DDBJ databases">
        <authorList>
            <person name="Bador J."/>
            <person name="Amoureux L."/>
            <person name="Neuwirth C."/>
        </authorList>
    </citation>
    <scope>NUCLEOTIDE SEQUENCE [LARGE SCALE GENOMIC DNA]</scope>
    <source>
        <strain evidence="8 9">AXX-A</strain>
    </source>
</reference>
<evidence type="ECO:0000256" key="5">
    <source>
        <dbReference type="ARBA" id="ARBA00023163"/>
    </source>
</evidence>
<feature type="DNA-binding region" description="H-T-H motif" evidence="6">
    <location>
        <begin position="26"/>
        <end position="45"/>
    </location>
</feature>
<evidence type="ECO:0000256" key="3">
    <source>
        <dbReference type="ARBA" id="ARBA00023015"/>
    </source>
</evidence>
<dbReference type="SUPFAM" id="SSF48498">
    <property type="entry name" value="Tetracyclin repressor-like, C-terminal domain"/>
    <property type="match status" value="1"/>
</dbReference>
<feature type="domain" description="HTH tetR-type" evidence="7">
    <location>
        <begin position="3"/>
        <end position="63"/>
    </location>
</feature>
<accession>F7T9A6</accession>
<dbReference type="PRINTS" id="PR00455">
    <property type="entry name" value="HTHTETR"/>
</dbReference>